<dbReference type="AlphaFoldDB" id="A0A1I1PXL4"/>
<accession>A0A1I1PXL4</accession>
<evidence type="ECO:0000313" key="2">
    <source>
        <dbReference type="EMBL" id="SFD14636.1"/>
    </source>
</evidence>
<dbReference type="STRING" id="1164594.SAMN05216204_11766"/>
<dbReference type="RefSeq" id="WP_177207770.1">
    <property type="nucleotide sequence ID" value="NZ_FOLD01000017.1"/>
</dbReference>
<gene>
    <name evidence="2" type="ORF">SAMN05216204_11766</name>
</gene>
<name>A0A1I1PXL4_9BURK</name>
<organism evidence="2 3">
    <name type="scientific">Massilia yuzhufengensis</name>
    <dbReference type="NCBI Taxonomy" id="1164594"/>
    <lineage>
        <taxon>Bacteria</taxon>
        <taxon>Pseudomonadati</taxon>
        <taxon>Pseudomonadota</taxon>
        <taxon>Betaproteobacteria</taxon>
        <taxon>Burkholderiales</taxon>
        <taxon>Oxalobacteraceae</taxon>
        <taxon>Telluria group</taxon>
        <taxon>Massilia</taxon>
    </lineage>
</organism>
<evidence type="ECO:0000313" key="3">
    <source>
        <dbReference type="Proteomes" id="UP000198639"/>
    </source>
</evidence>
<feature type="compositionally biased region" description="Low complexity" evidence="1">
    <location>
        <begin position="70"/>
        <end position="81"/>
    </location>
</feature>
<protein>
    <submittedName>
        <fullName evidence="2">Methyl-accepting chemotaxis protein</fullName>
    </submittedName>
</protein>
<sequence>MDQVTQQNAALVVEAAAASESMLEQAAQLANVVSVFKIDGVSRSPSPPRAAPAKAPAPRKLGGPTPASGKPATAQAAKPAPSMDTADEWEQRQACILP</sequence>
<proteinExistence type="predicted"/>
<keyword evidence="3" id="KW-1185">Reference proteome</keyword>
<reference evidence="3" key="1">
    <citation type="submission" date="2016-10" db="EMBL/GenBank/DDBJ databases">
        <authorList>
            <person name="Varghese N."/>
            <person name="Submissions S."/>
        </authorList>
    </citation>
    <scope>NUCLEOTIDE SEQUENCE [LARGE SCALE GENOMIC DNA]</scope>
    <source>
        <strain evidence="3">CGMCC 1.12041</strain>
    </source>
</reference>
<evidence type="ECO:0000256" key="1">
    <source>
        <dbReference type="SAM" id="MobiDB-lite"/>
    </source>
</evidence>
<feature type="compositionally biased region" description="Low complexity" evidence="1">
    <location>
        <begin position="51"/>
        <end position="60"/>
    </location>
</feature>
<dbReference type="Proteomes" id="UP000198639">
    <property type="component" value="Unassembled WGS sequence"/>
</dbReference>
<dbReference type="EMBL" id="FOLD01000017">
    <property type="protein sequence ID" value="SFD14636.1"/>
    <property type="molecule type" value="Genomic_DNA"/>
</dbReference>
<feature type="region of interest" description="Disordered" evidence="1">
    <location>
        <begin position="40"/>
        <end position="98"/>
    </location>
</feature>